<dbReference type="InterPro" id="IPR002110">
    <property type="entry name" value="Ankyrin_rpt"/>
</dbReference>
<comment type="caution">
    <text evidence="5">The sequence shown here is derived from an EMBL/GenBank/DDBJ whole genome shotgun (WGS) entry which is preliminary data.</text>
</comment>
<evidence type="ECO:0000259" key="4">
    <source>
        <dbReference type="PROSITE" id="PS50011"/>
    </source>
</evidence>
<dbReference type="Gene3D" id="1.25.40.20">
    <property type="entry name" value="Ankyrin repeat-containing domain"/>
    <property type="match status" value="2"/>
</dbReference>
<dbReference type="PROSITE" id="PS50011">
    <property type="entry name" value="PROTEIN_KINASE_DOM"/>
    <property type="match status" value="1"/>
</dbReference>
<evidence type="ECO:0000313" key="6">
    <source>
        <dbReference type="Proteomes" id="UP000708148"/>
    </source>
</evidence>
<dbReference type="GO" id="GO:0005524">
    <property type="term" value="F:ATP binding"/>
    <property type="evidence" value="ECO:0007669"/>
    <property type="project" value="InterPro"/>
</dbReference>
<organism evidence="5 6">
    <name type="scientific">Ostreobium quekettii</name>
    <dbReference type="NCBI Taxonomy" id="121088"/>
    <lineage>
        <taxon>Eukaryota</taxon>
        <taxon>Viridiplantae</taxon>
        <taxon>Chlorophyta</taxon>
        <taxon>core chlorophytes</taxon>
        <taxon>Ulvophyceae</taxon>
        <taxon>TCBD clade</taxon>
        <taxon>Bryopsidales</taxon>
        <taxon>Ostreobineae</taxon>
        <taxon>Ostreobiaceae</taxon>
        <taxon>Ostreobium</taxon>
    </lineage>
</organism>
<dbReference type="GO" id="GO:0004672">
    <property type="term" value="F:protein kinase activity"/>
    <property type="evidence" value="ECO:0007669"/>
    <property type="project" value="InterPro"/>
</dbReference>
<feature type="domain" description="Protein kinase" evidence="4">
    <location>
        <begin position="163"/>
        <end position="432"/>
    </location>
</feature>
<evidence type="ECO:0000256" key="3">
    <source>
        <dbReference type="PROSITE-ProRule" id="PRU00023"/>
    </source>
</evidence>
<dbReference type="PANTHER" id="PTHR24188:SF29">
    <property type="entry name" value="GH09064P"/>
    <property type="match status" value="1"/>
</dbReference>
<dbReference type="AlphaFoldDB" id="A0A8S1JD31"/>
<reference evidence="5" key="1">
    <citation type="submission" date="2020-12" db="EMBL/GenBank/DDBJ databases">
        <authorList>
            <person name="Iha C."/>
        </authorList>
    </citation>
    <scope>NUCLEOTIDE SEQUENCE</scope>
</reference>
<dbReference type="PROSITE" id="PS50297">
    <property type="entry name" value="ANK_REP_REGION"/>
    <property type="match status" value="4"/>
</dbReference>
<dbReference type="InterPro" id="IPR000719">
    <property type="entry name" value="Prot_kinase_dom"/>
</dbReference>
<proteinExistence type="predicted"/>
<feature type="repeat" description="ANK" evidence="3">
    <location>
        <begin position="474"/>
        <end position="506"/>
    </location>
</feature>
<feature type="repeat" description="ANK" evidence="3">
    <location>
        <begin position="441"/>
        <end position="473"/>
    </location>
</feature>
<dbReference type="EMBL" id="CAJHUC010002972">
    <property type="protein sequence ID" value="CAD7704912.1"/>
    <property type="molecule type" value="Genomic_DNA"/>
</dbReference>
<evidence type="ECO:0000256" key="2">
    <source>
        <dbReference type="ARBA" id="ARBA00023043"/>
    </source>
</evidence>
<dbReference type="SUPFAM" id="SSF56112">
    <property type="entry name" value="Protein kinase-like (PK-like)"/>
    <property type="match status" value="1"/>
</dbReference>
<dbReference type="Pfam" id="PF00069">
    <property type="entry name" value="Pkinase"/>
    <property type="match status" value="1"/>
</dbReference>
<dbReference type="Gene3D" id="1.10.510.10">
    <property type="entry name" value="Transferase(Phosphotransferase) domain 1"/>
    <property type="match status" value="1"/>
</dbReference>
<dbReference type="Pfam" id="PF00023">
    <property type="entry name" value="Ank"/>
    <property type="match status" value="1"/>
</dbReference>
<dbReference type="InterPro" id="IPR036770">
    <property type="entry name" value="Ankyrin_rpt-contain_sf"/>
</dbReference>
<dbReference type="OrthoDB" id="4062651at2759"/>
<dbReference type="Pfam" id="PF12796">
    <property type="entry name" value="Ank_2"/>
    <property type="match status" value="2"/>
</dbReference>
<dbReference type="PROSITE" id="PS50088">
    <property type="entry name" value="ANK_REPEAT"/>
    <property type="match status" value="5"/>
</dbReference>
<dbReference type="SMART" id="SM00248">
    <property type="entry name" value="ANK"/>
    <property type="match status" value="5"/>
</dbReference>
<dbReference type="SUPFAM" id="SSF48403">
    <property type="entry name" value="Ankyrin repeat"/>
    <property type="match status" value="1"/>
</dbReference>
<keyword evidence="6" id="KW-1185">Reference proteome</keyword>
<dbReference type="PRINTS" id="PR01415">
    <property type="entry name" value="ANKYRIN"/>
</dbReference>
<evidence type="ECO:0000256" key="1">
    <source>
        <dbReference type="ARBA" id="ARBA00022737"/>
    </source>
</evidence>
<dbReference type="InterPro" id="IPR011009">
    <property type="entry name" value="Kinase-like_dom_sf"/>
</dbReference>
<gene>
    <name evidence="5" type="ORF">OSTQU699_LOCUS10267</name>
</gene>
<feature type="repeat" description="ANK" evidence="3">
    <location>
        <begin position="575"/>
        <end position="607"/>
    </location>
</feature>
<feature type="repeat" description="ANK" evidence="3">
    <location>
        <begin position="507"/>
        <end position="539"/>
    </location>
</feature>
<dbReference type="Gene3D" id="3.30.200.20">
    <property type="entry name" value="Phosphorylase Kinase, domain 1"/>
    <property type="match status" value="1"/>
</dbReference>
<feature type="repeat" description="ANK" evidence="3">
    <location>
        <begin position="540"/>
        <end position="572"/>
    </location>
</feature>
<protein>
    <recommendedName>
        <fullName evidence="4">Protein kinase domain-containing protein</fullName>
    </recommendedName>
</protein>
<keyword evidence="1" id="KW-0677">Repeat</keyword>
<dbReference type="Proteomes" id="UP000708148">
    <property type="component" value="Unassembled WGS sequence"/>
</dbReference>
<keyword evidence="2 3" id="KW-0040">ANK repeat</keyword>
<name>A0A8S1JD31_9CHLO</name>
<evidence type="ECO:0000313" key="5">
    <source>
        <dbReference type="EMBL" id="CAD7704912.1"/>
    </source>
</evidence>
<accession>A0A8S1JD31</accession>
<dbReference type="PANTHER" id="PTHR24188">
    <property type="entry name" value="ANKYRIN REPEAT PROTEIN"/>
    <property type="match status" value="1"/>
</dbReference>
<dbReference type="SMART" id="SM00220">
    <property type="entry name" value="S_TKc"/>
    <property type="match status" value="1"/>
</dbReference>
<sequence>MEKEAESEALSRGKDALYNMKIMCFLDAQLEKLEGFKAPASPQKASFEREIGKGKRLLYKHAHHFDVKDFYSTSVAREAVQEICMCLKDTLKVWGMQGKASLEDRVPMGDVKEDQDQLGKLLNFVLRDVPCSIEPKFVKRWEDIKACHAESMQRVKVIDECELEMGQQLGEGGQGAVYAAVWNSKSVAVKTPVWRGPMAGGGELPIEDIADFFKEIIFHAGINDHPQIVKLLAATSSGGMVLEKANCDLGKLCFADKGLPWRSKVRLLRQGSTALAYLHSNGRVHQDVKLQNFLMFGTDLETCTLKISDFGLTVMETASRSKTVRIGSGTLNYIAPEFYHGKPTSRKSDVYGFGVLCHEVISGQKSYGGEVATQFTIMRKKIDGEAPCQVQDKDCPPAARELVNLCCATDPEARPTMEEVNNRLLQLPDDWVFEECSAGKENEVQLREAAKNGLRDVVQSLLKRGVHVDAQDENGATPLYFAARFGDVEVAEVLIDANATLDSTTVGGATPLFVAAQNGEVEVVRCLLQGGATVDRPNKDGATALYIAAQNKHVEVVEALIEAKADVNHACTMEDGSTALMVAAFTGSKQIVKLLKEKGASIDHSNKSGNTALMWAQQQRHDEVSTYLRRQGARSS</sequence>